<dbReference type="EMBL" id="UGXS01000004">
    <property type="protein sequence ID" value="SUH14886.1"/>
    <property type="molecule type" value="Genomic_DNA"/>
</dbReference>
<gene>
    <name evidence="1" type="primary">rfbD_1</name>
    <name evidence="1" type="ORF">NCTC8258_02585</name>
</gene>
<accession>A0A379W863</accession>
<dbReference type="GO" id="GO:0008831">
    <property type="term" value="F:dTDP-4-dehydrorhamnose reductase activity"/>
    <property type="evidence" value="ECO:0007669"/>
    <property type="project" value="UniProtKB-EC"/>
</dbReference>
<protein>
    <submittedName>
        <fullName evidence="1">dTDP-4-dehydrorhamnose reductase</fullName>
        <ecNumber evidence="1">1.1.1.133</ecNumber>
    </submittedName>
</protein>
<evidence type="ECO:0000313" key="2">
    <source>
        <dbReference type="Proteomes" id="UP000255509"/>
    </source>
</evidence>
<keyword evidence="1" id="KW-0560">Oxidoreductase</keyword>
<dbReference type="AlphaFoldDB" id="A0A379W863"/>
<reference evidence="1 2" key="1">
    <citation type="submission" date="2018-06" db="EMBL/GenBank/DDBJ databases">
        <authorList>
            <consortium name="Pathogen Informatics"/>
            <person name="Doyle S."/>
        </authorList>
    </citation>
    <scope>NUCLEOTIDE SEQUENCE [LARGE SCALE GENOMIC DNA]</scope>
    <source>
        <strain evidence="1 2">NCTC8258</strain>
    </source>
</reference>
<name>A0A379W863_SALET</name>
<sequence length="56" mass="6148">MNILLFGKTGQVGWELQRSLAPVGNLIALDVHSKSFAVILVIRKALPKPFVSFVPM</sequence>
<dbReference type="EC" id="1.1.1.133" evidence="1"/>
<dbReference type="InterPro" id="IPR036291">
    <property type="entry name" value="NAD(P)-bd_dom_sf"/>
</dbReference>
<dbReference type="Gene3D" id="3.40.50.720">
    <property type="entry name" value="NAD(P)-binding Rossmann-like Domain"/>
    <property type="match status" value="1"/>
</dbReference>
<dbReference type="SUPFAM" id="SSF51735">
    <property type="entry name" value="NAD(P)-binding Rossmann-fold domains"/>
    <property type="match status" value="1"/>
</dbReference>
<organism evidence="1 2">
    <name type="scientific">Salmonella enterica I</name>
    <dbReference type="NCBI Taxonomy" id="59201"/>
    <lineage>
        <taxon>Bacteria</taxon>
        <taxon>Pseudomonadati</taxon>
        <taxon>Pseudomonadota</taxon>
        <taxon>Gammaproteobacteria</taxon>
        <taxon>Enterobacterales</taxon>
        <taxon>Enterobacteriaceae</taxon>
        <taxon>Salmonella</taxon>
    </lineage>
</organism>
<dbReference type="Proteomes" id="UP000255509">
    <property type="component" value="Unassembled WGS sequence"/>
</dbReference>
<evidence type="ECO:0000313" key="1">
    <source>
        <dbReference type="EMBL" id="SUH14886.1"/>
    </source>
</evidence>
<proteinExistence type="predicted"/>